<comment type="caution">
    <text evidence="1">The sequence shown here is derived from an EMBL/GenBank/DDBJ whole genome shotgun (WGS) entry which is preliminary data.</text>
</comment>
<protein>
    <recommendedName>
        <fullName evidence="3">DNA-directed RNA polymerase beta subunit</fullName>
    </recommendedName>
</protein>
<organism evidence="1 2">
    <name type="scientific">Companilactobacillus tucceti DSM 20183</name>
    <dbReference type="NCBI Taxonomy" id="1423811"/>
    <lineage>
        <taxon>Bacteria</taxon>
        <taxon>Bacillati</taxon>
        <taxon>Bacillota</taxon>
        <taxon>Bacilli</taxon>
        <taxon>Lactobacillales</taxon>
        <taxon>Lactobacillaceae</taxon>
        <taxon>Companilactobacillus</taxon>
    </lineage>
</organism>
<dbReference type="PATRIC" id="fig|1423811.3.peg.1752"/>
<gene>
    <name evidence="1" type="ORF">FC72_GL001716</name>
</gene>
<reference evidence="1 2" key="1">
    <citation type="journal article" date="2015" name="Genome Announc.">
        <title>Expanding the biotechnology potential of lactobacilli through comparative genomics of 213 strains and associated genera.</title>
        <authorList>
            <person name="Sun Z."/>
            <person name="Harris H.M."/>
            <person name="McCann A."/>
            <person name="Guo C."/>
            <person name="Argimon S."/>
            <person name="Zhang W."/>
            <person name="Yang X."/>
            <person name="Jeffery I.B."/>
            <person name="Cooney J.C."/>
            <person name="Kagawa T.F."/>
            <person name="Liu W."/>
            <person name="Song Y."/>
            <person name="Salvetti E."/>
            <person name="Wrobel A."/>
            <person name="Rasinkangas P."/>
            <person name="Parkhill J."/>
            <person name="Rea M.C."/>
            <person name="O'Sullivan O."/>
            <person name="Ritari J."/>
            <person name="Douillard F.P."/>
            <person name="Paul Ross R."/>
            <person name="Yang R."/>
            <person name="Briner A.E."/>
            <person name="Felis G.E."/>
            <person name="de Vos W.M."/>
            <person name="Barrangou R."/>
            <person name="Klaenhammer T.R."/>
            <person name="Caufield P.W."/>
            <person name="Cui Y."/>
            <person name="Zhang H."/>
            <person name="O'Toole P.W."/>
        </authorList>
    </citation>
    <scope>NUCLEOTIDE SEQUENCE [LARGE SCALE GENOMIC DNA]</scope>
    <source>
        <strain evidence="1 2">DSM 20183</strain>
    </source>
</reference>
<dbReference type="AlphaFoldDB" id="A0A0R1J9G9"/>
<evidence type="ECO:0008006" key="3">
    <source>
        <dbReference type="Google" id="ProtNLM"/>
    </source>
</evidence>
<sequence length="128" mass="15416">MEAMPMTKYDPDLVTRFLHEYHDRGMMKWNGFYLSDHTSKYNKMEQSNKKKRDRNHSVQMSEEEIISVINQAVVKKYIVIIELNTRNLENEIPEFITGYIEGFFEDKLFVKQRMIALEEIYSIKIKKQ</sequence>
<dbReference type="STRING" id="1423811.FC72_GL001716"/>
<proteinExistence type="predicted"/>
<accession>A0A0R1J9G9</accession>
<evidence type="ECO:0000313" key="2">
    <source>
        <dbReference type="Proteomes" id="UP000050929"/>
    </source>
</evidence>
<evidence type="ECO:0000313" key="1">
    <source>
        <dbReference type="EMBL" id="KRK65089.1"/>
    </source>
</evidence>
<name>A0A0R1J9G9_9LACO</name>
<keyword evidence="2" id="KW-1185">Reference proteome</keyword>
<dbReference type="EMBL" id="AZDG01000005">
    <property type="protein sequence ID" value="KRK65089.1"/>
    <property type="molecule type" value="Genomic_DNA"/>
</dbReference>
<dbReference type="Proteomes" id="UP000050929">
    <property type="component" value="Unassembled WGS sequence"/>
</dbReference>